<organism evidence="2 3">
    <name type="scientific">Zea mays</name>
    <name type="common">Maize</name>
    <dbReference type="NCBI Taxonomy" id="4577"/>
    <lineage>
        <taxon>Eukaryota</taxon>
        <taxon>Viridiplantae</taxon>
        <taxon>Streptophyta</taxon>
        <taxon>Embryophyta</taxon>
        <taxon>Tracheophyta</taxon>
        <taxon>Spermatophyta</taxon>
        <taxon>Magnoliopsida</taxon>
        <taxon>Liliopsida</taxon>
        <taxon>Poales</taxon>
        <taxon>Poaceae</taxon>
        <taxon>PACMAD clade</taxon>
        <taxon>Panicoideae</taxon>
        <taxon>Andropogonodae</taxon>
        <taxon>Andropogoneae</taxon>
        <taxon>Tripsacinae</taxon>
        <taxon>Zea</taxon>
    </lineage>
</organism>
<keyword evidence="3" id="KW-1185">Reference proteome</keyword>
<reference evidence="3" key="1">
    <citation type="journal article" date="2009" name="Science">
        <title>The B73 maize genome: complexity, diversity, and dynamics.</title>
        <authorList>
            <person name="Schnable P.S."/>
            <person name="Ware D."/>
            <person name="Fulton R.S."/>
            <person name="Stein J.C."/>
            <person name="Wei F."/>
            <person name="Pasternak S."/>
            <person name="Liang C."/>
            <person name="Zhang J."/>
            <person name="Fulton L."/>
            <person name="Graves T.A."/>
            <person name="Minx P."/>
            <person name="Reily A.D."/>
            <person name="Courtney L."/>
            <person name="Kruchowski S.S."/>
            <person name="Tomlinson C."/>
            <person name="Strong C."/>
            <person name="Delehaunty K."/>
            <person name="Fronick C."/>
            <person name="Courtney B."/>
            <person name="Rock S.M."/>
            <person name="Belter E."/>
            <person name="Du F."/>
            <person name="Kim K."/>
            <person name="Abbott R.M."/>
            <person name="Cotton M."/>
            <person name="Levy A."/>
            <person name="Marchetto P."/>
            <person name="Ochoa K."/>
            <person name="Jackson S.M."/>
            <person name="Gillam B."/>
            <person name="Chen W."/>
            <person name="Yan L."/>
            <person name="Higginbotham J."/>
            <person name="Cardenas M."/>
            <person name="Waligorski J."/>
            <person name="Applebaum E."/>
            <person name="Phelps L."/>
            <person name="Falcone J."/>
            <person name="Kanchi K."/>
            <person name="Thane T."/>
            <person name="Scimone A."/>
            <person name="Thane N."/>
            <person name="Henke J."/>
            <person name="Wang T."/>
            <person name="Ruppert J."/>
            <person name="Shah N."/>
            <person name="Rotter K."/>
            <person name="Hodges J."/>
            <person name="Ingenthron E."/>
            <person name="Cordes M."/>
            <person name="Kohlberg S."/>
            <person name="Sgro J."/>
            <person name="Delgado B."/>
            <person name="Mead K."/>
            <person name="Chinwalla A."/>
            <person name="Leonard S."/>
            <person name="Crouse K."/>
            <person name="Collura K."/>
            <person name="Kudrna D."/>
            <person name="Currie J."/>
            <person name="He R."/>
            <person name="Angelova A."/>
            <person name="Rajasekar S."/>
            <person name="Mueller T."/>
            <person name="Lomeli R."/>
            <person name="Scara G."/>
            <person name="Ko A."/>
            <person name="Delaney K."/>
            <person name="Wissotski M."/>
            <person name="Lopez G."/>
            <person name="Campos D."/>
            <person name="Braidotti M."/>
            <person name="Ashley E."/>
            <person name="Golser W."/>
            <person name="Kim H."/>
            <person name="Lee S."/>
            <person name="Lin J."/>
            <person name="Dujmic Z."/>
            <person name="Kim W."/>
            <person name="Talag J."/>
            <person name="Zuccolo A."/>
            <person name="Fan C."/>
            <person name="Sebastian A."/>
            <person name="Kramer M."/>
            <person name="Spiegel L."/>
            <person name="Nascimento L."/>
            <person name="Zutavern T."/>
            <person name="Miller B."/>
            <person name="Ambroise C."/>
            <person name="Muller S."/>
            <person name="Spooner W."/>
            <person name="Narechania A."/>
            <person name="Ren L."/>
            <person name="Wei S."/>
            <person name="Kumari S."/>
            <person name="Faga B."/>
            <person name="Levy M.J."/>
            <person name="McMahan L."/>
            <person name="Van Buren P."/>
            <person name="Vaughn M.W."/>
            <person name="Ying K."/>
            <person name="Yeh C.-T."/>
            <person name="Emrich S.J."/>
            <person name="Jia Y."/>
            <person name="Kalyanaraman A."/>
            <person name="Hsia A.-P."/>
            <person name="Barbazuk W.B."/>
            <person name="Baucom R.S."/>
            <person name="Brutnell T.P."/>
            <person name="Carpita N.C."/>
            <person name="Chaparro C."/>
            <person name="Chia J.-M."/>
            <person name="Deragon J.-M."/>
            <person name="Estill J.C."/>
            <person name="Fu Y."/>
            <person name="Jeddeloh J.A."/>
            <person name="Han Y."/>
            <person name="Lee H."/>
            <person name="Li P."/>
            <person name="Lisch D.R."/>
            <person name="Liu S."/>
            <person name="Liu Z."/>
            <person name="Nagel D.H."/>
            <person name="McCann M.C."/>
            <person name="SanMiguel P."/>
            <person name="Myers A.M."/>
            <person name="Nettleton D."/>
            <person name="Nguyen J."/>
            <person name="Penning B.W."/>
            <person name="Ponnala L."/>
            <person name="Schneider K.L."/>
            <person name="Schwartz D.C."/>
            <person name="Sharma A."/>
            <person name="Soderlund C."/>
            <person name="Springer N.M."/>
            <person name="Sun Q."/>
            <person name="Wang H."/>
            <person name="Waterman M."/>
            <person name="Westerman R."/>
            <person name="Wolfgruber T.K."/>
            <person name="Yang L."/>
            <person name="Yu Y."/>
            <person name="Zhang L."/>
            <person name="Zhou S."/>
            <person name="Zhu Q."/>
            <person name="Bennetzen J.L."/>
            <person name="Dawe R.K."/>
            <person name="Jiang J."/>
            <person name="Jiang N."/>
            <person name="Presting G.G."/>
            <person name="Wessler S.R."/>
            <person name="Aluru S."/>
            <person name="Martienssen R.A."/>
            <person name="Clifton S.W."/>
            <person name="McCombie W.R."/>
            <person name="Wing R.A."/>
            <person name="Wilson R.K."/>
        </authorList>
    </citation>
    <scope>NUCLEOTIDE SEQUENCE [LARGE SCALE GENOMIC DNA]</scope>
    <source>
        <strain evidence="3">cv. B73</strain>
    </source>
</reference>
<reference evidence="2" key="3">
    <citation type="submission" date="2021-05" db="UniProtKB">
        <authorList>
            <consortium name="EnsemblPlants"/>
        </authorList>
    </citation>
    <scope>IDENTIFICATION</scope>
    <source>
        <strain evidence="2">cv. B73</strain>
    </source>
</reference>
<dbReference type="FunCoup" id="A0A804PL69">
    <property type="interactions" value="17"/>
</dbReference>
<reference evidence="2" key="2">
    <citation type="submission" date="2019-07" db="EMBL/GenBank/DDBJ databases">
        <authorList>
            <person name="Seetharam A."/>
            <person name="Woodhouse M."/>
            <person name="Cannon E."/>
        </authorList>
    </citation>
    <scope>NUCLEOTIDE SEQUENCE [LARGE SCALE GENOMIC DNA]</scope>
    <source>
        <strain evidence="2">cv. B73</strain>
    </source>
</reference>
<evidence type="ECO:0000256" key="1">
    <source>
        <dbReference type="SAM" id="MobiDB-lite"/>
    </source>
</evidence>
<sequence>MLFSPHPLFLQLQLVDDEEAGEHGAAVEHHQLAAPANPYGVEVLLSGRCGGVGAGPLRHAAGDDPAQEHGAAAGRGPARAGVRAAAAVERPDARAVLAGRRRGSGRGAVRRRRGEAHHLVAVGRAARGAAGPGAHRGAVVLEARHGARRVVHAEQHLHHRARERAAAAGGRSRWRRGPRGQEDDLHHLPRRVPGRELCERRDRAERARRRRRRHRHRLGLVGRLRFGAWLRLGLGLGPAGLGRDDDVVEGVAGAPTAASAREELLGRRRYSGGHVVGRHGLAVERPDPAPRRRRATAERWRLLGHEAPRPGDAAVVVADGCAVLALWVVV</sequence>
<accession>A0A804PL69</accession>
<feature type="region of interest" description="Disordered" evidence="1">
    <location>
        <begin position="154"/>
        <end position="187"/>
    </location>
</feature>
<proteinExistence type="predicted"/>
<dbReference type="Gramene" id="Zm00001eb249720_T001">
    <property type="protein sequence ID" value="Zm00001eb249720_P001"/>
    <property type="gene ID" value="Zm00001eb249720"/>
</dbReference>
<dbReference type="AlphaFoldDB" id="A0A804PL69"/>
<name>A0A804PL69_MAIZE</name>
<evidence type="ECO:0000313" key="2">
    <source>
        <dbReference type="EnsemblPlants" id="Zm00001eb249720_P001"/>
    </source>
</evidence>
<dbReference type="InParanoid" id="A0A804PL69"/>
<dbReference type="EnsemblPlants" id="Zm00001eb249720_T001">
    <property type="protein sequence ID" value="Zm00001eb249720_P001"/>
    <property type="gene ID" value="Zm00001eb249720"/>
</dbReference>
<dbReference type="Proteomes" id="UP000007305">
    <property type="component" value="Chromosome 5"/>
</dbReference>
<evidence type="ECO:0000313" key="3">
    <source>
        <dbReference type="Proteomes" id="UP000007305"/>
    </source>
</evidence>
<protein>
    <submittedName>
        <fullName evidence="2">Uncharacterized protein</fullName>
    </submittedName>
</protein>